<organism evidence="1 2">
    <name type="scientific">Candidatus Cryptobacteroides merdipullorum</name>
    <dbReference type="NCBI Taxonomy" id="2840771"/>
    <lineage>
        <taxon>Bacteria</taxon>
        <taxon>Pseudomonadati</taxon>
        <taxon>Bacteroidota</taxon>
        <taxon>Bacteroidia</taxon>
        <taxon>Bacteroidales</taxon>
        <taxon>Candidatus Cryptobacteroides</taxon>
    </lineage>
</organism>
<dbReference type="PANTHER" id="PTHR41317:SF1">
    <property type="entry name" value="PD-(D_E)XK NUCLEASE FAMILY TRANSPOSASE"/>
    <property type="match status" value="1"/>
</dbReference>
<accession>A0A9D1GLG4</accession>
<dbReference type="Pfam" id="PF12784">
    <property type="entry name" value="PDDEXK_2"/>
    <property type="match status" value="1"/>
</dbReference>
<gene>
    <name evidence="1" type="ORF">IAC35_00605</name>
</gene>
<dbReference type="NCBIfam" id="TIGR01784">
    <property type="entry name" value="T_den_put_tspse"/>
    <property type="match status" value="1"/>
</dbReference>
<dbReference type="PANTHER" id="PTHR41317">
    <property type="entry name" value="PD-(D_E)XK NUCLEASE FAMILY TRANSPOSASE"/>
    <property type="match status" value="1"/>
</dbReference>
<reference evidence="1" key="2">
    <citation type="journal article" date="2021" name="PeerJ">
        <title>Extensive microbial diversity within the chicken gut microbiome revealed by metagenomics and culture.</title>
        <authorList>
            <person name="Gilroy R."/>
            <person name="Ravi A."/>
            <person name="Getino M."/>
            <person name="Pursley I."/>
            <person name="Horton D.L."/>
            <person name="Alikhan N.F."/>
            <person name="Baker D."/>
            <person name="Gharbi K."/>
            <person name="Hall N."/>
            <person name="Watson M."/>
            <person name="Adriaenssens E.M."/>
            <person name="Foster-Nyarko E."/>
            <person name="Jarju S."/>
            <person name="Secka A."/>
            <person name="Antonio M."/>
            <person name="Oren A."/>
            <person name="Chaudhuri R.R."/>
            <person name="La Ragione R."/>
            <person name="Hildebrand F."/>
            <person name="Pallen M.J."/>
        </authorList>
    </citation>
    <scope>NUCLEOTIDE SEQUENCE</scope>
    <source>
        <strain evidence="1">ChiHecec2B26-709</strain>
    </source>
</reference>
<dbReference type="EMBL" id="DVLC01000009">
    <property type="protein sequence ID" value="HIT46338.1"/>
    <property type="molecule type" value="Genomic_DNA"/>
</dbReference>
<sequence length="299" mass="34766">MENFNAKYVNPLSDWGFKRLFDTEMNKELLLEFLRSLFPEREISDIAYLKSERQNLTERERESVFDVVCTAAGGAQFVVEMQKRSQRYFRDRALYYAAHPIIEQGGRGSWDYRLKPVCVVGVLNFAMEHDYGDEQERWRDRLVHRYRLREDETGEIMNSKLEFLYLEVGAFRREVCGDSPIIDKWMYALKNLSRLEERPAALREQVFARLFEAAKIAAYTKEERNQYENDMMTENDYRNTIDFARDEGRAEGEARGEARGRAEGKAEVARNLLAAGMAADQVSAFTGLTAEQLAALERV</sequence>
<evidence type="ECO:0000313" key="2">
    <source>
        <dbReference type="Proteomes" id="UP000886881"/>
    </source>
</evidence>
<dbReference type="AlphaFoldDB" id="A0A9D1GLG4"/>
<evidence type="ECO:0000313" key="1">
    <source>
        <dbReference type="EMBL" id="HIT46338.1"/>
    </source>
</evidence>
<name>A0A9D1GLG4_9BACT</name>
<proteinExistence type="predicted"/>
<comment type="caution">
    <text evidence="1">The sequence shown here is derived from an EMBL/GenBank/DDBJ whole genome shotgun (WGS) entry which is preliminary data.</text>
</comment>
<reference evidence="1" key="1">
    <citation type="submission" date="2020-10" db="EMBL/GenBank/DDBJ databases">
        <authorList>
            <person name="Gilroy R."/>
        </authorList>
    </citation>
    <scope>NUCLEOTIDE SEQUENCE</scope>
    <source>
        <strain evidence="1">ChiHecec2B26-709</strain>
    </source>
</reference>
<protein>
    <submittedName>
        <fullName evidence="1">Rpn family recombination-promoting nuclease/putative transposase</fullName>
    </submittedName>
</protein>
<dbReference type="Proteomes" id="UP000886881">
    <property type="component" value="Unassembled WGS sequence"/>
</dbReference>
<dbReference type="InterPro" id="IPR010106">
    <property type="entry name" value="RpnA"/>
</dbReference>